<dbReference type="EMBL" id="QQZY01000001">
    <property type="protein sequence ID" value="RDI75982.1"/>
    <property type="molecule type" value="Genomic_DNA"/>
</dbReference>
<proteinExistence type="predicted"/>
<dbReference type="Proteomes" id="UP000254134">
    <property type="component" value="Unassembled WGS sequence"/>
</dbReference>
<gene>
    <name evidence="1" type="ORF">Gocc_0401</name>
</gene>
<keyword evidence="2" id="KW-1185">Reference proteome</keyword>
<dbReference type="RefSeq" id="WP_114794850.1">
    <property type="nucleotide sequence ID" value="NZ_QQZY01000001.1"/>
</dbReference>
<evidence type="ECO:0008006" key="3">
    <source>
        <dbReference type="Google" id="ProtNLM"/>
    </source>
</evidence>
<sequence>MKGFRFRLAPVQRLRRQEEEARQLALAQELSALERLRGAEAEQASFLAGLERQGSGTALVTIEQLALERASYEAGSRRLRGLRSSREEQEGAVGEARRALERVSVAREAIDRLGEAARARHERARAAAELAELDEISVQRHRP</sequence>
<evidence type="ECO:0000313" key="2">
    <source>
        <dbReference type="Proteomes" id="UP000254134"/>
    </source>
</evidence>
<protein>
    <recommendedName>
        <fullName evidence="3">Flagellar FliJ protein</fullName>
    </recommendedName>
</protein>
<evidence type="ECO:0000313" key="1">
    <source>
        <dbReference type="EMBL" id="RDI75982.1"/>
    </source>
</evidence>
<dbReference type="AlphaFoldDB" id="A0A7M2Z278"/>
<dbReference type="InterPro" id="IPR053716">
    <property type="entry name" value="Flag_assembly_chemotaxis_eff"/>
</dbReference>
<reference evidence="1 2" key="1">
    <citation type="submission" date="2018-07" db="EMBL/GenBank/DDBJ databases">
        <title>High-quality-draft genome sequence of Gaiella occulta.</title>
        <authorList>
            <person name="Severino R."/>
            <person name="Froufe H.J.C."/>
            <person name="Rainey F.A."/>
            <person name="Barroso C."/>
            <person name="Albuquerque L."/>
            <person name="Lobo-Da-Cunha A."/>
            <person name="Da Costa M.S."/>
            <person name="Egas C."/>
        </authorList>
    </citation>
    <scope>NUCLEOTIDE SEQUENCE [LARGE SCALE GENOMIC DNA]</scope>
    <source>
        <strain evidence="1 2">F2-233</strain>
    </source>
</reference>
<accession>A0A7M2Z278</accession>
<organism evidence="1 2">
    <name type="scientific">Gaiella occulta</name>
    <dbReference type="NCBI Taxonomy" id="1002870"/>
    <lineage>
        <taxon>Bacteria</taxon>
        <taxon>Bacillati</taxon>
        <taxon>Actinomycetota</taxon>
        <taxon>Thermoleophilia</taxon>
        <taxon>Gaiellales</taxon>
        <taxon>Gaiellaceae</taxon>
        <taxon>Gaiella</taxon>
    </lineage>
</organism>
<reference evidence="2" key="2">
    <citation type="journal article" date="2019" name="MicrobiologyOpen">
        <title>High-quality draft genome sequence of Gaiella occulta isolated from a 150 meter deep mineral water borehole and comparison with the genome sequences of other deep-branching lineages of the phylum Actinobacteria.</title>
        <authorList>
            <person name="Severino R."/>
            <person name="Froufe H.J.C."/>
            <person name="Barroso C."/>
            <person name="Albuquerque L."/>
            <person name="Lobo-da-Cunha A."/>
            <person name="da Costa M.S."/>
            <person name="Egas C."/>
        </authorList>
    </citation>
    <scope>NUCLEOTIDE SEQUENCE [LARGE SCALE GENOMIC DNA]</scope>
    <source>
        <strain evidence="2">F2-233</strain>
    </source>
</reference>
<comment type="caution">
    <text evidence="1">The sequence shown here is derived from an EMBL/GenBank/DDBJ whole genome shotgun (WGS) entry which is preliminary data.</text>
</comment>
<name>A0A7M2Z278_9ACTN</name>
<dbReference type="Gene3D" id="1.10.287.1700">
    <property type="match status" value="1"/>
</dbReference>